<sequence>MPPTAPRPCDPSCCRRRRSLCAIALCGLALCHGAQAEPYPARSVEIIVPWAVGGGSDAVARAFADAATRLTGQSFVVINRPGASGAIGHQEGAAARPDGYKLTMVTPEVSLAYLQGIGKTQWSDFQYVARINIDPIALVVKADAPWSTLEQFTDYARSHPGMASISNSGVGATYHLAAIALEKKTGLSFNNVPYIGAAPAVMGLLSGQVDAALATTGEVGVHVKGGKLRMLGVMSERRLKDFDQVPTFHERQIDVQLDTWRALAAPKATPAPVLATLRQLVDKVTQDSAYRHFFARQFLGLVNEDGVGLRARLDRESAFYTEAVNKLQLAK</sequence>
<proteinExistence type="inferred from homology"/>
<keyword evidence="4" id="KW-1185">Reference proteome</keyword>
<reference evidence="4" key="1">
    <citation type="submission" date="2006-12" db="EMBL/GenBank/DDBJ databases">
        <title>Complete sequence of chromosome 1 of Verminephrobacter eiseniae EF01-2.</title>
        <authorList>
            <person name="Copeland A."/>
            <person name="Lucas S."/>
            <person name="Lapidus A."/>
            <person name="Barry K."/>
            <person name="Detter J.C."/>
            <person name="Glavina del Rio T."/>
            <person name="Dalin E."/>
            <person name="Tice H."/>
            <person name="Pitluck S."/>
            <person name="Chertkov O."/>
            <person name="Brettin T."/>
            <person name="Bruce D."/>
            <person name="Han C."/>
            <person name="Tapia R."/>
            <person name="Gilna P."/>
            <person name="Schmutz J."/>
            <person name="Larimer F."/>
            <person name="Land M."/>
            <person name="Hauser L."/>
            <person name="Kyrpides N."/>
            <person name="Kim E."/>
            <person name="Stahl D."/>
            <person name="Richardson P."/>
        </authorList>
    </citation>
    <scope>NUCLEOTIDE SEQUENCE [LARGE SCALE GENOMIC DNA]</scope>
    <source>
        <strain evidence="4">EF01-2</strain>
    </source>
</reference>
<accession>A1WG65</accession>
<dbReference type="InterPro" id="IPR005064">
    <property type="entry name" value="BUG"/>
</dbReference>
<dbReference type="KEGG" id="vei:Veis_0842"/>
<gene>
    <name evidence="3" type="ordered locus">Veis_0842</name>
</gene>
<dbReference type="SUPFAM" id="SSF53850">
    <property type="entry name" value="Periplasmic binding protein-like II"/>
    <property type="match status" value="1"/>
</dbReference>
<protein>
    <submittedName>
        <fullName evidence="3">Uncharacterized protein UPF0065</fullName>
    </submittedName>
</protein>
<dbReference type="PIRSF" id="PIRSF017082">
    <property type="entry name" value="YflP"/>
    <property type="match status" value="1"/>
</dbReference>
<dbReference type="AlphaFoldDB" id="A1WG65"/>
<dbReference type="RefSeq" id="WP_011808636.1">
    <property type="nucleotide sequence ID" value="NC_008786.1"/>
</dbReference>
<evidence type="ECO:0000313" key="4">
    <source>
        <dbReference type="Proteomes" id="UP000000374"/>
    </source>
</evidence>
<evidence type="ECO:0000313" key="3">
    <source>
        <dbReference type="EMBL" id="ABM56622.1"/>
    </source>
</evidence>
<dbReference type="CDD" id="cd07012">
    <property type="entry name" value="PBP2_Bug_TTT"/>
    <property type="match status" value="1"/>
</dbReference>
<dbReference type="PANTHER" id="PTHR42928:SF5">
    <property type="entry name" value="BLR1237 PROTEIN"/>
    <property type="match status" value="1"/>
</dbReference>
<dbReference type="Gene3D" id="3.40.190.10">
    <property type="entry name" value="Periplasmic binding protein-like II"/>
    <property type="match status" value="1"/>
</dbReference>
<evidence type="ECO:0000256" key="2">
    <source>
        <dbReference type="SAM" id="SignalP"/>
    </source>
</evidence>
<dbReference type="EMBL" id="CP000542">
    <property type="protein sequence ID" value="ABM56622.1"/>
    <property type="molecule type" value="Genomic_DNA"/>
</dbReference>
<organism evidence="3 4">
    <name type="scientific">Verminephrobacter eiseniae (strain EF01-2)</name>
    <dbReference type="NCBI Taxonomy" id="391735"/>
    <lineage>
        <taxon>Bacteria</taxon>
        <taxon>Pseudomonadati</taxon>
        <taxon>Pseudomonadota</taxon>
        <taxon>Betaproteobacteria</taxon>
        <taxon>Burkholderiales</taxon>
        <taxon>Comamonadaceae</taxon>
        <taxon>Verminephrobacter</taxon>
    </lineage>
</organism>
<comment type="similarity">
    <text evidence="1">Belongs to the UPF0065 (bug) family.</text>
</comment>
<dbReference type="PANTHER" id="PTHR42928">
    <property type="entry name" value="TRICARBOXYLATE-BINDING PROTEIN"/>
    <property type="match status" value="1"/>
</dbReference>
<dbReference type="Pfam" id="PF03401">
    <property type="entry name" value="TctC"/>
    <property type="match status" value="1"/>
</dbReference>
<dbReference type="GeneID" id="76459524"/>
<name>A1WG65_VEREI</name>
<dbReference type="eggNOG" id="COG3181">
    <property type="taxonomic scope" value="Bacteria"/>
</dbReference>
<dbReference type="STRING" id="391735.Veis_0842"/>
<dbReference type="Gene3D" id="3.40.190.150">
    <property type="entry name" value="Bordetella uptake gene, domain 1"/>
    <property type="match status" value="1"/>
</dbReference>
<dbReference type="HOGENOM" id="CLU_045683_1_1_4"/>
<keyword evidence="2" id="KW-0732">Signal</keyword>
<evidence type="ECO:0000256" key="1">
    <source>
        <dbReference type="ARBA" id="ARBA00006987"/>
    </source>
</evidence>
<dbReference type="Proteomes" id="UP000000374">
    <property type="component" value="Chromosome"/>
</dbReference>
<feature type="signal peptide" evidence="2">
    <location>
        <begin position="1"/>
        <end position="36"/>
    </location>
</feature>
<feature type="chain" id="PRO_5002640612" evidence="2">
    <location>
        <begin position="37"/>
        <end position="331"/>
    </location>
</feature>
<dbReference type="InterPro" id="IPR042100">
    <property type="entry name" value="Bug_dom1"/>
</dbReference>
<dbReference type="OrthoDB" id="8678477at2"/>